<evidence type="ECO:0000256" key="1">
    <source>
        <dbReference type="PROSITE-ProRule" id="PRU00420"/>
    </source>
</evidence>
<keyword evidence="3" id="KW-1185">Reference proteome</keyword>
<dbReference type="PATRIC" id="fig|1423727.3.peg.22"/>
<dbReference type="GO" id="GO:0005737">
    <property type="term" value="C:cytoplasm"/>
    <property type="evidence" value="ECO:0007669"/>
    <property type="project" value="InterPro"/>
</dbReference>
<dbReference type="Pfam" id="PF03829">
    <property type="entry name" value="PTSIIA_gutA"/>
    <property type="match status" value="1"/>
</dbReference>
<sequence>MVNDIKTGGKVMTVTATISAIGPQALSPDDPMVILFDDSATEALRAVTLIQDFQARTALETINLSIGDTIDIDNQEFTLTYVGQLANENLHAIGHVALVFAPVPEHDRLENALYLTPTQVPDFHVDTRITY</sequence>
<dbReference type="InterPro" id="IPR036665">
    <property type="entry name" value="PTS_IIA_glucitol/sorbitol_sf"/>
</dbReference>
<evidence type="ECO:0000313" key="2">
    <source>
        <dbReference type="EMBL" id="KRM72321.1"/>
    </source>
</evidence>
<accession>A0A0R2AY80</accession>
<reference evidence="2 3" key="1">
    <citation type="journal article" date="2015" name="Genome Announc.">
        <title>Expanding the biotechnology potential of lactobacilli through comparative genomics of 213 strains and associated genera.</title>
        <authorList>
            <person name="Sun Z."/>
            <person name="Harris H.M."/>
            <person name="McCann A."/>
            <person name="Guo C."/>
            <person name="Argimon S."/>
            <person name="Zhang W."/>
            <person name="Yang X."/>
            <person name="Jeffery I.B."/>
            <person name="Cooney J.C."/>
            <person name="Kagawa T.F."/>
            <person name="Liu W."/>
            <person name="Song Y."/>
            <person name="Salvetti E."/>
            <person name="Wrobel A."/>
            <person name="Rasinkangas P."/>
            <person name="Parkhill J."/>
            <person name="Rea M.C."/>
            <person name="O'Sullivan O."/>
            <person name="Ritari J."/>
            <person name="Douillard F.P."/>
            <person name="Paul Ross R."/>
            <person name="Yang R."/>
            <person name="Briner A.E."/>
            <person name="Felis G.E."/>
            <person name="de Vos W.M."/>
            <person name="Barrangou R."/>
            <person name="Klaenhammer T.R."/>
            <person name="Caufield P.W."/>
            <person name="Cui Y."/>
            <person name="Zhang H."/>
            <person name="O'Toole P.W."/>
        </authorList>
    </citation>
    <scope>NUCLEOTIDE SEQUENCE [LARGE SCALE GENOMIC DNA]</scope>
    <source>
        <strain evidence="2 3">DSM 23927</strain>
    </source>
</reference>
<dbReference type="Proteomes" id="UP000051672">
    <property type="component" value="Unassembled WGS sequence"/>
</dbReference>
<dbReference type="AlphaFoldDB" id="A0A0R2AY80"/>
<dbReference type="PANTHER" id="PTHR40398">
    <property type="entry name" value="PTS SYSTEM GLUCITOL/SORBITOL-SPECIFIC EIIA COMPONENT"/>
    <property type="match status" value="1"/>
</dbReference>
<name>A0A0R2AY80_9LACO</name>
<protein>
    <submittedName>
        <fullName evidence="2">Uncharacterized protein</fullName>
    </submittedName>
</protein>
<dbReference type="InterPro" id="IPR004716">
    <property type="entry name" value="PTS_IIA_glucitol/sorbitol-sp"/>
</dbReference>
<dbReference type="Gene3D" id="2.40.33.40">
    <property type="entry name" value="Phosphotransferase system, glucitol/sorbitol-specific IIA component"/>
    <property type="match status" value="1"/>
</dbReference>
<dbReference type="PROSITE" id="PS51097">
    <property type="entry name" value="PTS_EIIA_TYPE_5"/>
    <property type="match status" value="1"/>
</dbReference>
<organism evidence="2 3">
    <name type="scientific">Lacticaseibacillus brantae DSM 23927</name>
    <dbReference type="NCBI Taxonomy" id="1423727"/>
    <lineage>
        <taxon>Bacteria</taxon>
        <taxon>Bacillati</taxon>
        <taxon>Bacillota</taxon>
        <taxon>Bacilli</taxon>
        <taxon>Lactobacillales</taxon>
        <taxon>Lactobacillaceae</taxon>
        <taxon>Lacticaseibacillus</taxon>
    </lineage>
</organism>
<dbReference type="STRING" id="1423727.FC34_GL000021"/>
<gene>
    <name evidence="2" type="ORF">FC34_GL000021</name>
</gene>
<dbReference type="PANTHER" id="PTHR40398:SF1">
    <property type="entry name" value="PTS SYSTEM GLUCITOL_SORBITOL-SPECIFIC EIIA COMPONENT"/>
    <property type="match status" value="1"/>
</dbReference>
<dbReference type="GO" id="GO:0009401">
    <property type="term" value="P:phosphoenolpyruvate-dependent sugar phosphotransferase system"/>
    <property type="evidence" value="ECO:0007669"/>
    <property type="project" value="InterPro"/>
</dbReference>
<dbReference type="EMBL" id="AYZQ01000001">
    <property type="protein sequence ID" value="KRM72321.1"/>
    <property type="molecule type" value="Genomic_DNA"/>
</dbReference>
<proteinExistence type="predicted"/>
<dbReference type="GO" id="GO:0008982">
    <property type="term" value="F:protein-N(PI)-phosphohistidine-sugar phosphotransferase activity"/>
    <property type="evidence" value="ECO:0007669"/>
    <property type="project" value="InterPro"/>
</dbReference>
<comment type="caution">
    <text evidence="1">Lacks conserved residue(s) required for the propagation of feature annotation.</text>
</comment>
<evidence type="ECO:0000313" key="3">
    <source>
        <dbReference type="Proteomes" id="UP000051672"/>
    </source>
</evidence>
<dbReference type="SUPFAM" id="SSF141530">
    <property type="entry name" value="PTSIIA/GutA-like"/>
    <property type="match status" value="1"/>
</dbReference>
<comment type="caution">
    <text evidence="2">The sequence shown here is derived from an EMBL/GenBank/DDBJ whole genome shotgun (WGS) entry which is preliminary data.</text>
</comment>
<dbReference type="GO" id="GO:0016301">
    <property type="term" value="F:kinase activity"/>
    <property type="evidence" value="ECO:0007669"/>
    <property type="project" value="TreeGrafter"/>
</dbReference>